<keyword evidence="2" id="KW-1185">Reference proteome</keyword>
<sequence>MKINDFRTVADLSEREVFMCGPAALMNWSEELLTELNVDESRRHRETFTF</sequence>
<dbReference type="Proteomes" id="UP000050786">
    <property type="component" value="Unassembled WGS sequence"/>
</dbReference>
<evidence type="ECO:0000313" key="2">
    <source>
        <dbReference type="Proteomes" id="UP000050786"/>
    </source>
</evidence>
<dbReference type="InterPro" id="IPR039261">
    <property type="entry name" value="FNR_nucleotide-bd"/>
</dbReference>
<gene>
    <name evidence="1" type="ORF">RUM4293_01267</name>
</gene>
<dbReference type="EMBL" id="CYPS01000021">
    <property type="protein sequence ID" value="CUH42379.1"/>
    <property type="molecule type" value="Genomic_DNA"/>
</dbReference>
<evidence type="ECO:0000313" key="1">
    <source>
        <dbReference type="EMBL" id="CUH42379.1"/>
    </source>
</evidence>
<proteinExistence type="predicted"/>
<accession>A0A0P1E503</accession>
<dbReference type="AlphaFoldDB" id="A0A0P1E503"/>
<name>A0A0P1E503_9RHOB</name>
<reference evidence="2" key="1">
    <citation type="submission" date="2015-09" db="EMBL/GenBank/DDBJ databases">
        <authorList>
            <person name="Rodrigo-Torres L."/>
            <person name="Arahal D.R."/>
        </authorList>
    </citation>
    <scope>NUCLEOTIDE SEQUENCE [LARGE SCALE GENOMIC DNA]</scope>
    <source>
        <strain evidence="2">CECT 4293</strain>
    </source>
</reference>
<protein>
    <submittedName>
        <fullName evidence="1">HCP oxidoreductase, NADH-dependent</fullName>
    </submittedName>
</protein>
<organism evidence="1 2">
    <name type="scientific">Ruegeria atlantica</name>
    <dbReference type="NCBI Taxonomy" id="81569"/>
    <lineage>
        <taxon>Bacteria</taxon>
        <taxon>Pseudomonadati</taxon>
        <taxon>Pseudomonadota</taxon>
        <taxon>Alphaproteobacteria</taxon>
        <taxon>Rhodobacterales</taxon>
        <taxon>Roseobacteraceae</taxon>
        <taxon>Ruegeria</taxon>
    </lineage>
</organism>
<dbReference type="Gene3D" id="3.40.50.80">
    <property type="entry name" value="Nucleotide-binding domain of ferredoxin-NADP reductase (FNR) module"/>
    <property type="match status" value="1"/>
</dbReference>
<dbReference type="SUPFAM" id="SSF52343">
    <property type="entry name" value="Ferredoxin reductase-like, C-terminal NADP-linked domain"/>
    <property type="match status" value="1"/>
</dbReference>